<dbReference type="Proteomes" id="UP000032360">
    <property type="component" value="Unassembled WGS sequence"/>
</dbReference>
<reference evidence="1 2" key="1">
    <citation type="submission" date="2015-01" db="EMBL/GenBank/DDBJ databases">
        <title>Draft genome of the acidophilic iron oxidizer Acidithrix ferrooxidans strain Py-F3.</title>
        <authorList>
            <person name="Poehlein A."/>
            <person name="Eisen S."/>
            <person name="Schloemann M."/>
            <person name="Johnson B.D."/>
            <person name="Daniel R."/>
            <person name="Muehling M."/>
        </authorList>
    </citation>
    <scope>NUCLEOTIDE SEQUENCE [LARGE SCALE GENOMIC DNA]</scope>
    <source>
        <strain evidence="1 2">Py-F3</strain>
    </source>
</reference>
<dbReference type="Pfam" id="PF02597">
    <property type="entry name" value="ThiS"/>
    <property type="match status" value="1"/>
</dbReference>
<dbReference type="InterPro" id="IPR016155">
    <property type="entry name" value="Mopterin_synth/thiamin_S_b"/>
</dbReference>
<dbReference type="NCBIfam" id="TIGR01683">
    <property type="entry name" value="thiS"/>
    <property type="match status" value="1"/>
</dbReference>
<organism evidence="1 2">
    <name type="scientific">Acidithrix ferrooxidans</name>
    <dbReference type="NCBI Taxonomy" id="1280514"/>
    <lineage>
        <taxon>Bacteria</taxon>
        <taxon>Bacillati</taxon>
        <taxon>Actinomycetota</taxon>
        <taxon>Acidimicrobiia</taxon>
        <taxon>Acidimicrobiales</taxon>
        <taxon>Acidimicrobiaceae</taxon>
        <taxon>Acidithrix</taxon>
    </lineage>
</organism>
<dbReference type="OrthoDB" id="6388078at2"/>
<dbReference type="STRING" id="1280514.AXFE_14350"/>
<protein>
    <submittedName>
        <fullName evidence="1">Sulfur carrier protein ThiS</fullName>
    </submittedName>
</protein>
<dbReference type="PANTHER" id="PTHR34472">
    <property type="entry name" value="SULFUR CARRIER PROTEIN THIS"/>
    <property type="match status" value="1"/>
</dbReference>
<evidence type="ECO:0000313" key="1">
    <source>
        <dbReference type="EMBL" id="KJF17727.1"/>
    </source>
</evidence>
<evidence type="ECO:0000313" key="2">
    <source>
        <dbReference type="Proteomes" id="UP000032360"/>
    </source>
</evidence>
<dbReference type="Gene3D" id="3.10.20.30">
    <property type="match status" value="1"/>
</dbReference>
<dbReference type="CDD" id="cd00565">
    <property type="entry name" value="Ubl_ThiS"/>
    <property type="match status" value="1"/>
</dbReference>
<accession>A0A0D8HIW5</accession>
<gene>
    <name evidence="1" type="primary">thiS</name>
    <name evidence="1" type="ORF">AXFE_14350</name>
</gene>
<dbReference type="PANTHER" id="PTHR34472:SF1">
    <property type="entry name" value="SULFUR CARRIER PROTEIN THIS"/>
    <property type="match status" value="1"/>
</dbReference>
<dbReference type="InterPro" id="IPR003749">
    <property type="entry name" value="ThiS/MoaD-like"/>
</dbReference>
<sequence>MNLRKDIDITINGKALSINESISLAALLDELTIPTIGVAIAINQEIIHKSQWTMRIITGGEEIEIVSIVAGG</sequence>
<dbReference type="SUPFAM" id="SSF54285">
    <property type="entry name" value="MoaD/ThiS"/>
    <property type="match status" value="1"/>
</dbReference>
<name>A0A0D8HIW5_9ACTN</name>
<dbReference type="EMBL" id="JXYS01000031">
    <property type="protein sequence ID" value="KJF17727.1"/>
    <property type="molecule type" value="Genomic_DNA"/>
</dbReference>
<dbReference type="InterPro" id="IPR012675">
    <property type="entry name" value="Beta-grasp_dom_sf"/>
</dbReference>
<proteinExistence type="predicted"/>
<comment type="caution">
    <text evidence="1">The sequence shown here is derived from an EMBL/GenBank/DDBJ whole genome shotgun (WGS) entry which is preliminary data.</text>
</comment>
<dbReference type="RefSeq" id="WP_052605170.1">
    <property type="nucleotide sequence ID" value="NZ_JXYS01000031.1"/>
</dbReference>
<dbReference type="AlphaFoldDB" id="A0A0D8HIW5"/>
<keyword evidence="2" id="KW-1185">Reference proteome</keyword>
<dbReference type="InterPro" id="IPR010035">
    <property type="entry name" value="Thi_S"/>
</dbReference>